<dbReference type="AlphaFoldDB" id="K9X1D1"/>
<dbReference type="HOGENOM" id="CLU_1335704_0_0_3"/>
<reference evidence="1 2" key="1">
    <citation type="submission" date="2012-06" db="EMBL/GenBank/DDBJ databases">
        <title>Finished chromosome of genome of Cylindrospermum stagnale PCC 7417.</title>
        <authorList>
            <consortium name="US DOE Joint Genome Institute"/>
            <person name="Gugger M."/>
            <person name="Coursin T."/>
            <person name="Rippka R."/>
            <person name="Tandeau De Marsac N."/>
            <person name="Huntemann M."/>
            <person name="Wei C.-L."/>
            <person name="Han J."/>
            <person name="Detter J.C."/>
            <person name="Han C."/>
            <person name="Tapia R."/>
            <person name="Chen A."/>
            <person name="Kyrpides N."/>
            <person name="Mavromatis K."/>
            <person name="Markowitz V."/>
            <person name="Szeto E."/>
            <person name="Ivanova N."/>
            <person name="Pagani I."/>
            <person name="Pati A."/>
            <person name="Goodwin L."/>
            <person name="Nordberg H.P."/>
            <person name="Cantor M.N."/>
            <person name="Hua S.X."/>
            <person name="Woyke T."/>
            <person name="Kerfeld C.A."/>
        </authorList>
    </citation>
    <scope>NUCLEOTIDE SEQUENCE [LARGE SCALE GENOMIC DNA]</scope>
    <source>
        <strain evidence="1 2">PCC 7417</strain>
    </source>
</reference>
<dbReference type="Proteomes" id="UP000010475">
    <property type="component" value="Chromosome"/>
</dbReference>
<organism evidence="1 2">
    <name type="scientific">Cylindrospermum stagnale PCC 7417</name>
    <dbReference type="NCBI Taxonomy" id="56107"/>
    <lineage>
        <taxon>Bacteria</taxon>
        <taxon>Bacillati</taxon>
        <taxon>Cyanobacteriota</taxon>
        <taxon>Cyanophyceae</taxon>
        <taxon>Nostocales</taxon>
        <taxon>Nostocaceae</taxon>
        <taxon>Cylindrospermum</taxon>
    </lineage>
</organism>
<dbReference type="KEGG" id="csg:Cylst_3402"/>
<dbReference type="RefSeq" id="WP_015208800.1">
    <property type="nucleotide sequence ID" value="NC_019757.1"/>
</dbReference>
<protein>
    <submittedName>
        <fullName evidence="1">Uncharacterized protein</fullName>
    </submittedName>
</protein>
<dbReference type="EMBL" id="CP003642">
    <property type="protein sequence ID" value="AFZ25552.1"/>
    <property type="molecule type" value="Genomic_DNA"/>
</dbReference>
<evidence type="ECO:0000313" key="2">
    <source>
        <dbReference type="Proteomes" id="UP000010475"/>
    </source>
</evidence>
<dbReference type="STRING" id="56107.Cylst_3402"/>
<sequence length="205" mass="22900">MKAANLISLIIVLILGYQDSTSGHTSSIPLISELNKTEKPITTLKKPTNRVNFTPELTIKPFSVLLDWLNHQVKTTSGSRKQLRLPVVIRFKDSYRLAIGNAFVGTSDTDLDKDAIFLSLDDTSMGISLLSRLRNICPKNSNSCGVWLEGYWGSLLELDLPDHPLPGENKAEVSKWPFTVLKVHELIKQPEQGEQIRVFIESSSL</sequence>
<dbReference type="eggNOG" id="ENOG5033V8X">
    <property type="taxonomic scope" value="Bacteria"/>
</dbReference>
<keyword evidence="2" id="KW-1185">Reference proteome</keyword>
<evidence type="ECO:0000313" key="1">
    <source>
        <dbReference type="EMBL" id="AFZ25552.1"/>
    </source>
</evidence>
<proteinExistence type="predicted"/>
<accession>K9X1D1</accession>
<name>K9X1D1_9NOST</name>
<dbReference type="OrthoDB" id="9829552at2"/>
<gene>
    <name evidence="1" type="ORF">Cylst_3402</name>
</gene>